<protein>
    <recommendedName>
        <fullName evidence="7">Major facilitator superfamily (MFS) profile domain-containing protein</fullName>
    </recommendedName>
</protein>
<feature type="transmembrane region" description="Helical" evidence="6">
    <location>
        <begin position="20"/>
        <end position="41"/>
    </location>
</feature>
<dbReference type="Proteomes" id="UP000288216">
    <property type="component" value="Unassembled WGS sequence"/>
</dbReference>
<reference evidence="8 9" key="1">
    <citation type="journal article" date="2018" name="Nat. Ecol. Evol.">
        <title>Shark genomes provide insights into elasmobranch evolution and the origin of vertebrates.</title>
        <authorList>
            <person name="Hara Y"/>
            <person name="Yamaguchi K"/>
            <person name="Onimaru K"/>
            <person name="Kadota M"/>
            <person name="Koyanagi M"/>
            <person name="Keeley SD"/>
            <person name="Tatsumi K"/>
            <person name="Tanaka K"/>
            <person name="Motone F"/>
            <person name="Kageyama Y"/>
            <person name="Nozu R"/>
            <person name="Adachi N"/>
            <person name="Nishimura O"/>
            <person name="Nakagawa R"/>
            <person name="Tanegashima C"/>
            <person name="Kiyatake I"/>
            <person name="Matsumoto R"/>
            <person name="Murakumo K"/>
            <person name="Nishida K"/>
            <person name="Terakita A"/>
            <person name="Kuratani S"/>
            <person name="Sato K"/>
            <person name="Hyodo S Kuraku.S."/>
        </authorList>
    </citation>
    <scope>NUCLEOTIDE SEQUENCE [LARGE SCALE GENOMIC DNA]</scope>
</reference>
<evidence type="ECO:0000256" key="3">
    <source>
        <dbReference type="ARBA" id="ARBA00022989"/>
    </source>
</evidence>
<proteinExistence type="predicted"/>
<keyword evidence="2 6" id="KW-0812">Transmembrane</keyword>
<keyword evidence="9" id="KW-1185">Reference proteome</keyword>
<feature type="transmembrane region" description="Helical" evidence="6">
    <location>
        <begin position="389"/>
        <end position="409"/>
    </location>
</feature>
<dbReference type="InterPro" id="IPR020846">
    <property type="entry name" value="MFS_dom"/>
</dbReference>
<feature type="transmembrane region" description="Helical" evidence="6">
    <location>
        <begin position="359"/>
        <end position="383"/>
    </location>
</feature>
<feature type="transmembrane region" description="Helical" evidence="6">
    <location>
        <begin position="235"/>
        <end position="256"/>
    </location>
</feature>
<dbReference type="SUPFAM" id="SSF103473">
    <property type="entry name" value="MFS general substrate transporter"/>
    <property type="match status" value="1"/>
</dbReference>
<evidence type="ECO:0000256" key="2">
    <source>
        <dbReference type="ARBA" id="ARBA00022692"/>
    </source>
</evidence>
<dbReference type="InterPro" id="IPR005828">
    <property type="entry name" value="MFS_sugar_transport-like"/>
</dbReference>
<dbReference type="GO" id="GO:0022857">
    <property type="term" value="F:transmembrane transporter activity"/>
    <property type="evidence" value="ECO:0007669"/>
    <property type="project" value="InterPro"/>
</dbReference>
<dbReference type="EMBL" id="BFAA01002441">
    <property type="protein sequence ID" value="GCB60984.1"/>
    <property type="molecule type" value="Genomic_DNA"/>
</dbReference>
<feature type="transmembrane region" description="Helical" evidence="6">
    <location>
        <begin position="445"/>
        <end position="466"/>
    </location>
</feature>
<dbReference type="OrthoDB" id="6612291at2759"/>
<sequence>MDFDIVIPQLGGFGRYHKRLAVAACLPNLLLAFSFFSDVFLSLTPGHHCRPDPQLLPLALRNLSGAPLLNYSLPLQSGGGGEEGRAPPPAAWSRCRLHRYPLAGGAGQPLPNGTVACTRGWQFEARGGGGLHNNIVSQWNLVCKNFWKIPLERVSYKIGWTVGYLTLGSVTDRLGRRSTFILSLVVSIIQHIGVSVSVNFVMFVVFHMFSGVALAGLFLSLYIARLEMCDPPHRLMITMFAGSFTVGGELLLPGLVELCMDWRILQGVVTAPFILLLLYWCIPALFPESPRWLLATRQIVKCKQILRDIAAGNGVNMDDELYTQCNVLNEMDSMFGEYTQSRLYTLCDMVTTGVIWKNILILAFTTFIGSGIQHCFSQSLIAYSPSFHLNYFVTAGAEGVALLFLYFTVNKFGRRGILLLSTIITGMSSLLLLALVQYLHQGLRLTLSILGLFSAYAVVTLSIFFASEVIPTVVRGAGLGLIMATGCVGKATSPMMDLHNNHGFFLLHVVFASFAVLSVLCIMLLPESKRKSLPESLKDGEKQRRPPLFLSQNKDRAPLLHSKHQRYYNPENYSKLVTATKKMLAQNVPFQSQVPVNESGTEETKESTS</sequence>
<dbReference type="OMA" id="ASWVPCI"/>
<dbReference type="STRING" id="75743.A0A401NJC7"/>
<evidence type="ECO:0000256" key="4">
    <source>
        <dbReference type="ARBA" id="ARBA00023136"/>
    </source>
</evidence>
<accession>A0A401NJC7</accession>
<evidence type="ECO:0000313" key="8">
    <source>
        <dbReference type="EMBL" id="GCB60984.1"/>
    </source>
</evidence>
<dbReference type="Pfam" id="PF00083">
    <property type="entry name" value="Sugar_tr"/>
    <property type="match status" value="1"/>
</dbReference>
<evidence type="ECO:0000259" key="7">
    <source>
        <dbReference type="PROSITE" id="PS50850"/>
    </source>
</evidence>
<feature type="transmembrane region" description="Helical" evidence="6">
    <location>
        <begin position="179"/>
        <end position="198"/>
    </location>
</feature>
<dbReference type="AlphaFoldDB" id="A0A401NJC7"/>
<evidence type="ECO:0000256" key="1">
    <source>
        <dbReference type="ARBA" id="ARBA00004141"/>
    </source>
</evidence>
<feature type="domain" description="Major facilitator superfamily (MFS) profile" evidence="7">
    <location>
        <begin position="97"/>
        <end position="530"/>
    </location>
</feature>
<dbReference type="PROSITE" id="PS50850">
    <property type="entry name" value="MFS"/>
    <property type="match status" value="1"/>
</dbReference>
<dbReference type="Gene3D" id="1.20.1250.20">
    <property type="entry name" value="MFS general substrate transporter like domains"/>
    <property type="match status" value="1"/>
</dbReference>
<evidence type="ECO:0000256" key="5">
    <source>
        <dbReference type="SAM" id="MobiDB-lite"/>
    </source>
</evidence>
<feature type="transmembrane region" description="Helical" evidence="6">
    <location>
        <begin position="473"/>
        <end position="492"/>
    </location>
</feature>
<feature type="transmembrane region" description="Helical" evidence="6">
    <location>
        <begin position="204"/>
        <end position="223"/>
    </location>
</feature>
<dbReference type="PANTHER" id="PTHR24064">
    <property type="entry name" value="SOLUTE CARRIER FAMILY 22 MEMBER"/>
    <property type="match status" value="1"/>
</dbReference>
<comment type="subcellular location">
    <subcellularLocation>
        <location evidence="1">Membrane</location>
        <topology evidence="1">Multi-pass membrane protein</topology>
    </subcellularLocation>
</comment>
<dbReference type="GO" id="GO:0016020">
    <property type="term" value="C:membrane"/>
    <property type="evidence" value="ECO:0007669"/>
    <property type="project" value="UniProtKB-SubCell"/>
</dbReference>
<feature type="region of interest" description="Disordered" evidence="5">
    <location>
        <begin position="590"/>
        <end position="609"/>
    </location>
</feature>
<feature type="transmembrane region" description="Helical" evidence="6">
    <location>
        <begin position="416"/>
        <end position="439"/>
    </location>
</feature>
<keyword evidence="4 6" id="KW-0472">Membrane</keyword>
<evidence type="ECO:0000256" key="6">
    <source>
        <dbReference type="SAM" id="Phobius"/>
    </source>
</evidence>
<dbReference type="InterPro" id="IPR036259">
    <property type="entry name" value="MFS_trans_sf"/>
</dbReference>
<gene>
    <name evidence="8" type="ORF">scyTo_0006969</name>
</gene>
<name>A0A401NJC7_SCYTO</name>
<feature type="transmembrane region" description="Helical" evidence="6">
    <location>
        <begin position="262"/>
        <end position="282"/>
    </location>
</feature>
<comment type="caution">
    <text evidence="8">The sequence shown here is derived from an EMBL/GenBank/DDBJ whole genome shotgun (WGS) entry which is preliminary data.</text>
</comment>
<feature type="transmembrane region" description="Helical" evidence="6">
    <location>
        <begin position="504"/>
        <end position="525"/>
    </location>
</feature>
<keyword evidence="3 6" id="KW-1133">Transmembrane helix</keyword>
<organism evidence="8 9">
    <name type="scientific">Scyliorhinus torazame</name>
    <name type="common">Cloudy catshark</name>
    <name type="synonym">Catulus torazame</name>
    <dbReference type="NCBI Taxonomy" id="75743"/>
    <lineage>
        <taxon>Eukaryota</taxon>
        <taxon>Metazoa</taxon>
        <taxon>Chordata</taxon>
        <taxon>Craniata</taxon>
        <taxon>Vertebrata</taxon>
        <taxon>Chondrichthyes</taxon>
        <taxon>Elasmobranchii</taxon>
        <taxon>Galeomorphii</taxon>
        <taxon>Galeoidea</taxon>
        <taxon>Carcharhiniformes</taxon>
        <taxon>Scyliorhinidae</taxon>
        <taxon>Scyliorhinus</taxon>
    </lineage>
</organism>
<evidence type="ECO:0000313" key="9">
    <source>
        <dbReference type="Proteomes" id="UP000288216"/>
    </source>
</evidence>